<dbReference type="CDD" id="cd06225">
    <property type="entry name" value="HAMP"/>
    <property type="match status" value="1"/>
</dbReference>
<dbReference type="EMBL" id="CP009225">
    <property type="protein sequence ID" value="AKC62405.1"/>
    <property type="molecule type" value="Genomic_DNA"/>
</dbReference>
<feature type="domain" description="HAMP" evidence="16">
    <location>
        <begin position="169"/>
        <end position="222"/>
    </location>
</feature>
<keyword evidence="6 17" id="KW-0808">Transferase</keyword>
<evidence type="ECO:0000256" key="11">
    <source>
        <dbReference type="ARBA" id="ARBA00022989"/>
    </source>
</evidence>
<keyword evidence="12" id="KW-0902">Two-component regulatory system</keyword>
<evidence type="ECO:0000313" key="18">
    <source>
        <dbReference type="Proteomes" id="UP000033052"/>
    </source>
</evidence>
<dbReference type="InterPro" id="IPR004358">
    <property type="entry name" value="Sig_transdc_His_kin-like_C"/>
</dbReference>
<sequence length="442" mass="51033">MGKLTGKLIRNFMTIISIVIVISLIFISMLLPYIYNNMQFKDLKAVSNEIYKSLNNYDNYEDEISKYEIDFIILSKNGEDKIFTSGTLPGKGMLKNINIDTLSQKGKYAMHKGASEFLYYKNKTDLGDIIVFKNNRLSSQFIKATYIVLISIFFLAIFISIPIVSFLGKKLTNPIIKLEKASLDITQGNFNIDVDNIKTKDEIEELSKSIKIMAKELENKNIMQKNFIANVSHDFKTPLSVIRNYSEAIYDNIIDENEKTDYAKEIINEVDRLNGLVMDIMQLSKLQRGKDLLKKEYFLVDDFLFSFKDVFKIPLNKKNIKLLIRVTDKNIKILGDKSYLYRVIYNFIDNGIKFTNEGGKIELGVDIVEDNVKIYVKDNGVGIDEKYLENIWQRYYKDKKSGGVGLGLAICGEILNMHDFKYGVKSEKNIGTEFYFFTKFNY</sequence>
<dbReference type="InterPro" id="IPR005467">
    <property type="entry name" value="His_kinase_dom"/>
</dbReference>
<dbReference type="FunFam" id="1.10.287.130:FF:000001">
    <property type="entry name" value="Two-component sensor histidine kinase"/>
    <property type="match status" value="1"/>
</dbReference>
<dbReference type="GeneID" id="92938391"/>
<organism evidence="17 18">
    <name type="scientific">Clostridium sporogenes</name>
    <dbReference type="NCBI Taxonomy" id="1509"/>
    <lineage>
        <taxon>Bacteria</taxon>
        <taxon>Bacillati</taxon>
        <taxon>Bacillota</taxon>
        <taxon>Clostridia</taxon>
        <taxon>Eubacteriales</taxon>
        <taxon>Clostridiaceae</taxon>
        <taxon>Clostridium</taxon>
    </lineage>
</organism>
<evidence type="ECO:0000259" key="15">
    <source>
        <dbReference type="PROSITE" id="PS50109"/>
    </source>
</evidence>
<dbReference type="SMART" id="SM00304">
    <property type="entry name" value="HAMP"/>
    <property type="match status" value="1"/>
</dbReference>
<dbReference type="KEGG" id="cld:CLSPO_c16850"/>
<dbReference type="SUPFAM" id="SSF158472">
    <property type="entry name" value="HAMP domain-like"/>
    <property type="match status" value="1"/>
</dbReference>
<dbReference type="PRINTS" id="PR00344">
    <property type="entry name" value="BCTRLSENSOR"/>
</dbReference>
<dbReference type="InterPro" id="IPR003594">
    <property type="entry name" value="HATPase_dom"/>
</dbReference>
<evidence type="ECO:0000256" key="5">
    <source>
        <dbReference type="ARBA" id="ARBA00022553"/>
    </source>
</evidence>
<dbReference type="Proteomes" id="UP000033052">
    <property type="component" value="Chromosome"/>
</dbReference>
<feature type="domain" description="Histidine kinase" evidence="15">
    <location>
        <begin position="230"/>
        <end position="442"/>
    </location>
</feature>
<evidence type="ECO:0000259" key="16">
    <source>
        <dbReference type="PROSITE" id="PS50885"/>
    </source>
</evidence>
<evidence type="ECO:0000256" key="10">
    <source>
        <dbReference type="ARBA" id="ARBA00022840"/>
    </source>
</evidence>
<dbReference type="PANTHER" id="PTHR45528:SF1">
    <property type="entry name" value="SENSOR HISTIDINE KINASE CPXA"/>
    <property type="match status" value="1"/>
</dbReference>
<dbReference type="InterPro" id="IPR003660">
    <property type="entry name" value="HAMP_dom"/>
</dbReference>
<comment type="subcellular location">
    <subcellularLocation>
        <location evidence="2">Cell membrane</location>
        <topology evidence="2">Multi-pass membrane protein</topology>
    </subcellularLocation>
</comment>
<dbReference type="Pfam" id="PF00512">
    <property type="entry name" value="HisKA"/>
    <property type="match status" value="1"/>
</dbReference>
<name>A0A7U4LMU9_CLOSG</name>
<keyword evidence="5" id="KW-0597">Phosphoprotein</keyword>
<evidence type="ECO:0000256" key="3">
    <source>
        <dbReference type="ARBA" id="ARBA00012438"/>
    </source>
</evidence>
<dbReference type="InterPro" id="IPR036890">
    <property type="entry name" value="HATPase_C_sf"/>
</dbReference>
<evidence type="ECO:0000256" key="14">
    <source>
        <dbReference type="SAM" id="Phobius"/>
    </source>
</evidence>
<gene>
    <name evidence="17" type="primary">resE2</name>
    <name evidence="17" type="ORF">CLSPO_c16850</name>
</gene>
<evidence type="ECO:0000256" key="1">
    <source>
        <dbReference type="ARBA" id="ARBA00000085"/>
    </source>
</evidence>
<evidence type="ECO:0000256" key="9">
    <source>
        <dbReference type="ARBA" id="ARBA00022777"/>
    </source>
</evidence>
<dbReference type="GO" id="GO:0005886">
    <property type="term" value="C:plasma membrane"/>
    <property type="evidence" value="ECO:0007669"/>
    <property type="project" value="UniProtKB-SubCell"/>
</dbReference>
<dbReference type="PROSITE" id="PS50885">
    <property type="entry name" value="HAMP"/>
    <property type="match status" value="1"/>
</dbReference>
<feature type="transmembrane region" description="Helical" evidence="14">
    <location>
        <begin position="144"/>
        <end position="167"/>
    </location>
</feature>
<dbReference type="SMART" id="SM00388">
    <property type="entry name" value="HisKA"/>
    <property type="match status" value="1"/>
</dbReference>
<evidence type="ECO:0000256" key="12">
    <source>
        <dbReference type="ARBA" id="ARBA00023012"/>
    </source>
</evidence>
<keyword evidence="4" id="KW-1003">Cell membrane</keyword>
<dbReference type="GO" id="GO:0005524">
    <property type="term" value="F:ATP binding"/>
    <property type="evidence" value="ECO:0007669"/>
    <property type="project" value="UniProtKB-KW"/>
</dbReference>
<evidence type="ECO:0000256" key="2">
    <source>
        <dbReference type="ARBA" id="ARBA00004651"/>
    </source>
</evidence>
<reference evidence="17 18" key="1">
    <citation type="journal article" date="2015" name="PLoS ONE">
        <title>A universal mariner transposon system for forward genetic studies in the genus clostridium.</title>
        <authorList>
            <person name="Zhang Y."/>
            <person name="Grosse-Honebrink A."/>
            <person name="Minton N.P."/>
        </authorList>
    </citation>
    <scope>NUCLEOTIDE SEQUENCE [LARGE SCALE GENOMIC DNA]</scope>
    <source>
        <strain evidence="17 18">NCIMB 10696</strain>
    </source>
</reference>
<evidence type="ECO:0000256" key="4">
    <source>
        <dbReference type="ARBA" id="ARBA00022475"/>
    </source>
</evidence>
<keyword evidence="7 14" id="KW-0812">Transmembrane</keyword>
<comment type="catalytic activity">
    <reaction evidence="1">
        <text>ATP + protein L-histidine = ADP + protein N-phospho-L-histidine.</text>
        <dbReference type="EC" id="2.7.13.3"/>
    </reaction>
</comment>
<dbReference type="InterPro" id="IPR050398">
    <property type="entry name" value="HssS/ArlS-like"/>
</dbReference>
<keyword evidence="13 14" id="KW-0472">Membrane</keyword>
<dbReference type="EC" id="2.7.13.3" evidence="3"/>
<evidence type="ECO:0000256" key="13">
    <source>
        <dbReference type="ARBA" id="ARBA00023136"/>
    </source>
</evidence>
<dbReference type="AlphaFoldDB" id="A0A7U4LMU9"/>
<dbReference type="Pfam" id="PF00672">
    <property type="entry name" value="HAMP"/>
    <property type="match status" value="1"/>
</dbReference>
<feature type="transmembrane region" description="Helical" evidence="14">
    <location>
        <begin position="12"/>
        <end position="35"/>
    </location>
</feature>
<dbReference type="SUPFAM" id="SSF55874">
    <property type="entry name" value="ATPase domain of HSP90 chaperone/DNA topoisomerase II/histidine kinase"/>
    <property type="match status" value="1"/>
</dbReference>
<proteinExistence type="predicted"/>
<dbReference type="SUPFAM" id="SSF47384">
    <property type="entry name" value="Homodimeric domain of signal transducing histidine kinase"/>
    <property type="match status" value="1"/>
</dbReference>
<dbReference type="InterPro" id="IPR003661">
    <property type="entry name" value="HisK_dim/P_dom"/>
</dbReference>
<evidence type="ECO:0000256" key="7">
    <source>
        <dbReference type="ARBA" id="ARBA00022692"/>
    </source>
</evidence>
<dbReference type="CDD" id="cd00082">
    <property type="entry name" value="HisKA"/>
    <property type="match status" value="1"/>
</dbReference>
<dbReference type="GO" id="GO:0000155">
    <property type="term" value="F:phosphorelay sensor kinase activity"/>
    <property type="evidence" value="ECO:0007669"/>
    <property type="project" value="InterPro"/>
</dbReference>
<dbReference type="InterPro" id="IPR036097">
    <property type="entry name" value="HisK_dim/P_sf"/>
</dbReference>
<keyword evidence="9 17" id="KW-0418">Kinase</keyword>
<dbReference type="PROSITE" id="PS50109">
    <property type="entry name" value="HIS_KIN"/>
    <property type="match status" value="1"/>
</dbReference>
<evidence type="ECO:0000313" key="17">
    <source>
        <dbReference type="EMBL" id="AKC62405.1"/>
    </source>
</evidence>
<keyword evidence="10" id="KW-0067">ATP-binding</keyword>
<evidence type="ECO:0000256" key="6">
    <source>
        <dbReference type="ARBA" id="ARBA00022679"/>
    </source>
</evidence>
<keyword evidence="8" id="KW-0547">Nucleotide-binding</keyword>
<dbReference type="RefSeq" id="WP_003491393.1">
    <property type="nucleotide sequence ID" value="NZ_CP009225.1"/>
</dbReference>
<dbReference type="SMART" id="SM00387">
    <property type="entry name" value="HATPase_c"/>
    <property type="match status" value="1"/>
</dbReference>
<dbReference type="Gene3D" id="3.30.565.10">
    <property type="entry name" value="Histidine kinase-like ATPase, C-terminal domain"/>
    <property type="match status" value="1"/>
</dbReference>
<evidence type="ECO:0000256" key="8">
    <source>
        <dbReference type="ARBA" id="ARBA00022741"/>
    </source>
</evidence>
<keyword evidence="11 14" id="KW-1133">Transmembrane helix</keyword>
<protein>
    <recommendedName>
        <fullName evidence="3">histidine kinase</fullName>
        <ecNumber evidence="3">2.7.13.3</ecNumber>
    </recommendedName>
</protein>
<dbReference type="Pfam" id="PF02518">
    <property type="entry name" value="HATPase_c"/>
    <property type="match status" value="1"/>
</dbReference>
<accession>A0A7U4LMU9</accession>
<dbReference type="Gene3D" id="1.10.287.130">
    <property type="match status" value="1"/>
</dbReference>
<dbReference type="PANTHER" id="PTHR45528">
    <property type="entry name" value="SENSOR HISTIDINE KINASE CPXA"/>
    <property type="match status" value="1"/>
</dbReference>
<dbReference type="Gene3D" id="6.10.340.10">
    <property type="match status" value="1"/>
</dbReference>